<evidence type="ECO:0000313" key="1">
    <source>
        <dbReference type="EMBL" id="GGP17170.1"/>
    </source>
</evidence>
<sequence>MHNRSNVRLPEHIWETTQSQDELKQLIIRYVKKCYPGYTILEVKGRFAICEIPR</sequence>
<protein>
    <submittedName>
        <fullName evidence="1">Uncharacterized protein</fullName>
    </submittedName>
</protein>
<proteinExistence type="predicted"/>
<reference evidence="2" key="1">
    <citation type="journal article" date="2019" name="Int. J. Syst. Evol. Microbiol.">
        <title>The Global Catalogue of Microorganisms (GCM) 10K type strain sequencing project: providing services to taxonomists for standard genome sequencing and annotation.</title>
        <authorList>
            <consortium name="The Broad Institute Genomics Platform"/>
            <consortium name="The Broad Institute Genome Sequencing Center for Infectious Disease"/>
            <person name="Wu L."/>
            <person name="Ma J."/>
        </authorList>
    </citation>
    <scope>NUCLEOTIDE SEQUENCE [LARGE SCALE GENOMIC DNA]</scope>
    <source>
        <strain evidence="2">CGMCC 1.7693</strain>
    </source>
</reference>
<comment type="caution">
    <text evidence="1">The sequence shown here is derived from an EMBL/GenBank/DDBJ whole genome shotgun (WGS) entry which is preliminary data.</text>
</comment>
<dbReference type="Proteomes" id="UP000641206">
    <property type="component" value="Unassembled WGS sequence"/>
</dbReference>
<accession>A0ABQ2P3D4</accession>
<gene>
    <name evidence="1" type="ORF">GCM10011346_52030</name>
</gene>
<evidence type="ECO:0000313" key="2">
    <source>
        <dbReference type="Proteomes" id="UP000641206"/>
    </source>
</evidence>
<name>A0ABQ2P3D4_9BACI</name>
<keyword evidence="2" id="KW-1185">Reference proteome</keyword>
<dbReference type="EMBL" id="BMLW01000027">
    <property type="protein sequence ID" value="GGP17170.1"/>
    <property type="molecule type" value="Genomic_DNA"/>
</dbReference>
<organism evidence="1 2">
    <name type="scientific">Oceanobacillus neutriphilus</name>
    <dbReference type="NCBI Taxonomy" id="531815"/>
    <lineage>
        <taxon>Bacteria</taxon>
        <taxon>Bacillati</taxon>
        <taxon>Bacillota</taxon>
        <taxon>Bacilli</taxon>
        <taxon>Bacillales</taxon>
        <taxon>Bacillaceae</taxon>
        <taxon>Oceanobacillus</taxon>
    </lineage>
</organism>